<name>A0A812PC60_9DINO</name>
<keyword evidence="3" id="KW-1185">Reference proteome</keyword>
<feature type="region of interest" description="Disordered" evidence="1">
    <location>
        <begin position="591"/>
        <end position="628"/>
    </location>
</feature>
<dbReference type="OrthoDB" id="441242at2759"/>
<dbReference type="EMBL" id="CAJNDS010002141">
    <property type="protein sequence ID" value="CAE7348636.1"/>
    <property type="molecule type" value="Genomic_DNA"/>
</dbReference>
<dbReference type="InterPro" id="IPR027417">
    <property type="entry name" value="P-loop_NTPase"/>
</dbReference>
<dbReference type="Gene3D" id="3.40.50.300">
    <property type="entry name" value="P-loop containing nucleotide triphosphate hydrolases"/>
    <property type="match status" value="1"/>
</dbReference>
<comment type="caution">
    <text evidence="2">The sequence shown here is derived from an EMBL/GenBank/DDBJ whole genome shotgun (WGS) entry which is preliminary data.</text>
</comment>
<proteinExistence type="predicted"/>
<dbReference type="AlphaFoldDB" id="A0A812PC60"/>
<evidence type="ECO:0000313" key="3">
    <source>
        <dbReference type="Proteomes" id="UP000604046"/>
    </source>
</evidence>
<reference evidence="2" key="1">
    <citation type="submission" date="2021-02" db="EMBL/GenBank/DDBJ databases">
        <authorList>
            <person name="Dougan E. K."/>
            <person name="Rhodes N."/>
            <person name="Thang M."/>
            <person name="Chan C."/>
        </authorList>
    </citation>
    <scope>NUCLEOTIDE SEQUENCE</scope>
</reference>
<dbReference type="SUPFAM" id="SSF52540">
    <property type="entry name" value="P-loop containing nucleoside triphosphate hydrolases"/>
    <property type="match status" value="1"/>
</dbReference>
<accession>A0A812PC60</accession>
<feature type="compositionally biased region" description="Polar residues" evidence="1">
    <location>
        <begin position="610"/>
        <end position="628"/>
    </location>
</feature>
<feature type="region of interest" description="Disordered" evidence="1">
    <location>
        <begin position="130"/>
        <end position="159"/>
    </location>
</feature>
<sequence length="628" mass="69346">MYEVQLDGCRQSVFFDPQPDNYELAGVFRYAETQPLIVFVGGGWIETTVKSISFGNLHDLRKGDAKKKTFKMSLNELNHTPAKLKLATYDLHASKYCEDLWTSCSHIPDGLTCRRLDLLALPFAVISGKQAENEGEDSSQSAESGDTSEDSDDSDLEGTDARTLEPHEEAWQELMRDIAPITPKVREAGAISRRAVLVLGKPASGKTTLMRRLVLEMLIASGGGCVPLLLEASEIVATIYHPCGYCVEGDVLDALLQKRHSTGATYMLLWQALYSRRVIIFVDGADENDSGSWEALTHYLHYLTSIGHPVVLLARPSLSRFRWHMRDHFAATSSYRIGQFSKPLQRLAAARLPGPAAETFMATFQPCETLCRHPGGLALLLSQAELRFAARLAPTKAKELSTDLLTQLVETAIPHLITFHLSACLPDGAAALVAQVLEVMAMKLFIDGGDLLLPEAMQRVLDTEHPDLTGSWPFVESLITAGQFILVEPCLPSFHDERRGKMAMRFAPLPLRDFFLARCFTRYIGEKRVLGLPPAEDIIFDSDWNLFFDFLIELAATSNVCVTVDLSKKPVLSEANLANFTARLRNLQTPVIEMRLPPNQDGASADESPGKNSKTNCAHDSSKVTGQP</sequence>
<evidence type="ECO:0000313" key="2">
    <source>
        <dbReference type="EMBL" id="CAE7348636.1"/>
    </source>
</evidence>
<gene>
    <name evidence="2" type="ORF">SNAT2548_LOCUS18309</name>
</gene>
<dbReference type="Proteomes" id="UP000604046">
    <property type="component" value="Unassembled WGS sequence"/>
</dbReference>
<organism evidence="2 3">
    <name type="scientific">Symbiodinium natans</name>
    <dbReference type="NCBI Taxonomy" id="878477"/>
    <lineage>
        <taxon>Eukaryota</taxon>
        <taxon>Sar</taxon>
        <taxon>Alveolata</taxon>
        <taxon>Dinophyceae</taxon>
        <taxon>Suessiales</taxon>
        <taxon>Symbiodiniaceae</taxon>
        <taxon>Symbiodinium</taxon>
    </lineage>
</organism>
<evidence type="ECO:0000256" key="1">
    <source>
        <dbReference type="SAM" id="MobiDB-lite"/>
    </source>
</evidence>
<protein>
    <recommendedName>
        <fullName evidence="4">NACHT domain-containing protein</fullName>
    </recommendedName>
</protein>
<feature type="compositionally biased region" description="Acidic residues" evidence="1">
    <location>
        <begin position="146"/>
        <end position="158"/>
    </location>
</feature>
<evidence type="ECO:0008006" key="4">
    <source>
        <dbReference type="Google" id="ProtNLM"/>
    </source>
</evidence>